<dbReference type="InterPro" id="IPR051690">
    <property type="entry name" value="PseI-like"/>
</dbReference>
<dbReference type="InterPro" id="IPR013132">
    <property type="entry name" value="PseI/NeuA/B-like_N"/>
</dbReference>
<dbReference type="Pfam" id="PF03102">
    <property type="entry name" value="NeuB"/>
    <property type="match status" value="1"/>
</dbReference>
<dbReference type="Gene3D" id="3.20.20.70">
    <property type="entry name" value="Aldolase class I"/>
    <property type="match status" value="1"/>
</dbReference>
<organism evidence="2 3">
    <name type="scientific">Papilio xuthus</name>
    <name type="common">Asian swallowtail butterfly</name>
    <dbReference type="NCBI Taxonomy" id="66420"/>
    <lineage>
        <taxon>Eukaryota</taxon>
        <taxon>Metazoa</taxon>
        <taxon>Ecdysozoa</taxon>
        <taxon>Arthropoda</taxon>
        <taxon>Hexapoda</taxon>
        <taxon>Insecta</taxon>
        <taxon>Pterygota</taxon>
        <taxon>Neoptera</taxon>
        <taxon>Endopterygota</taxon>
        <taxon>Lepidoptera</taxon>
        <taxon>Glossata</taxon>
        <taxon>Ditrysia</taxon>
        <taxon>Papilionoidea</taxon>
        <taxon>Papilionidae</taxon>
        <taxon>Papilioninae</taxon>
        <taxon>Papilio</taxon>
    </lineage>
</organism>
<protein>
    <submittedName>
        <fullName evidence="2">Sialic acid synthase</fullName>
    </submittedName>
</protein>
<keyword evidence="3" id="KW-1185">Reference proteome</keyword>
<dbReference type="STRING" id="66420.A0A194PUG5"/>
<dbReference type="SUPFAM" id="SSF51569">
    <property type="entry name" value="Aldolase"/>
    <property type="match status" value="1"/>
</dbReference>
<sequence length="334" mass="37441">MSTIILRNNVKIGGNNPCFIIAEIGQNHQGDIEIAKKLIKAAKEAGADCVKFQKSSLKDKFTKQRLEQPYNNINSWGSTYGEHKRYLEFSEDEYRVLLKYAQDLDIMFTASAMDMESFDFLLNLKVPFIKIGSGDSNNLLYIKYAATKKIPLIVSTGMIDKATVTSIYDIISTQHKHFCLLHCVSAYPTPYEDCNLRVLQDYRNCYDVPVGYSGHELGIKVVIAAVALGAKKHERHGSSMFSGTIGITAVSTSSAFFGSDASNSCKNDTFFRRRVAGGRGGTSRQAAQARRARNSVSAARHRARFYIESTLFTQSNPEREVDKPYVYTYTQCQY</sequence>
<evidence type="ECO:0000259" key="1">
    <source>
        <dbReference type="Pfam" id="PF03102"/>
    </source>
</evidence>
<name>A0A194PUG5_PAPXU</name>
<dbReference type="EMBL" id="KQ459597">
    <property type="protein sequence ID" value="KPI94780.1"/>
    <property type="molecule type" value="Genomic_DNA"/>
</dbReference>
<accession>A0A194PUG5</accession>
<dbReference type="Proteomes" id="UP000053268">
    <property type="component" value="Unassembled WGS sequence"/>
</dbReference>
<evidence type="ECO:0000313" key="3">
    <source>
        <dbReference type="Proteomes" id="UP000053268"/>
    </source>
</evidence>
<gene>
    <name evidence="2" type="ORF">RR46_11784</name>
</gene>
<proteinExistence type="predicted"/>
<evidence type="ECO:0000313" key="2">
    <source>
        <dbReference type="EMBL" id="KPI94780.1"/>
    </source>
</evidence>
<dbReference type="PANTHER" id="PTHR42966">
    <property type="entry name" value="N-ACETYLNEURAMINATE SYNTHASE"/>
    <property type="match status" value="1"/>
</dbReference>
<dbReference type="GO" id="GO:0016051">
    <property type="term" value="P:carbohydrate biosynthetic process"/>
    <property type="evidence" value="ECO:0007669"/>
    <property type="project" value="InterPro"/>
</dbReference>
<dbReference type="AlphaFoldDB" id="A0A194PUG5"/>
<dbReference type="InterPro" id="IPR013785">
    <property type="entry name" value="Aldolase_TIM"/>
</dbReference>
<reference evidence="2 3" key="1">
    <citation type="journal article" date="2015" name="Nat. Commun.">
        <title>Outbred genome sequencing and CRISPR/Cas9 gene editing in butterflies.</title>
        <authorList>
            <person name="Li X."/>
            <person name="Fan D."/>
            <person name="Zhang W."/>
            <person name="Liu G."/>
            <person name="Zhang L."/>
            <person name="Zhao L."/>
            <person name="Fang X."/>
            <person name="Chen L."/>
            <person name="Dong Y."/>
            <person name="Chen Y."/>
            <person name="Ding Y."/>
            <person name="Zhao R."/>
            <person name="Feng M."/>
            <person name="Zhu Y."/>
            <person name="Feng Y."/>
            <person name="Jiang X."/>
            <person name="Zhu D."/>
            <person name="Xiang H."/>
            <person name="Feng X."/>
            <person name="Li S."/>
            <person name="Wang J."/>
            <person name="Zhang G."/>
            <person name="Kronforst M.R."/>
            <person name="Wang W."/>
        </authorList>
    </citation>
    <scope>NUCLEOTIDE SEQUENCE [LARGE SCALE GENOMIC DNA]</scope>
    <source>
        <strain evidence="2">Ya'a_city_454_Px</strain>
        <tissue evidence="2">Whole body</tissue>
    </source>
</reference>
<dbReference type="PANTHER" id="PTHR42966:SF1">
    <property type="entry name" value="SIALIC ACID SYNTHASE"/>
    <property type="match status" value="1"/>
</dbReference>
<dbReference type="GO" id="GO:0047444">
    <property type="term" value="F:N-acylneuraminate-9-phosphate synthase activity"/>
    <property type="evidence" value="ECO:0007669"/>
    <property type="project" value="TreeGrafter"/>
</dbReference>
<feature type="domain" description="PseI/NeuA/B-like" evidence="1">
    <location>
        <begin position="38"/>
        <end position="236"/>
    </location>
</feature>